<dbReference type="PANTHER" id="PTHR10283">
    <property type="entry name" value="SOLUTE CARRIER FAMILY 13 MEMBER"/>
    <property type="match status" value="1"/>
</dbReference>
<dbReference type="PATRIC" id="fig|1230455.3.peg.83"/>
<evidence type="ECO:0000256" key="6">
    <source>
        <dbReference type="SAM" id="Phobius"/>
    </source>
</evidence>
<evidence type="ECO:0000256" key="1">
    <source>
        <dbReference type="ARBA" id="ARBA00004141"/>
    </source>
</evidence>
<feature type="transmembrane region" description="Helical" evidence="6">
    <location>
        <begin position="330"/>
        <end position="348"/>
    </location>
</feature>
<dbReference type="STRING" id="1230455.C462_00622"/>
<keyword evidence="3 6" id="KW-1133">Transmembrane helix</keyword>
<keyword evidence="4 6" id="KW-0472">Membrane</keyword>
<dbReference type="AlphaFoldDB" id="M0PUY6"/>
<gene>
    <name evidence="7" type="ORF">C462_00622</name>
</gene>
<comment type="caution">
    <text evidence="7">The sequence shown here is derived from an EMBL/GenBank/DDBJ whole genome shotgun (WGS) entry which is preliminary data.</text>
</comment>
<sequence>MLCIGLFTQPPTGLSVTGQRAITVFLIALTLWLTKPVPYIISSVLSVTLLFSLGTVDSFAAATTGYASSLVFFLLALLLLGNAIADVGLDQQLAHQLLSTESTPQHTLRSIAGSMLGLALIMPSAMARAVTFIPIVDQISSEFNYSEDSGFERAAFLLLGHVNPIASMALMTGGGMALVTSEIVNTSVQPISWVDWAILMVPPTLLLYVLAAFAAIIFTTIDDQTDSSSGDTASNDAQESTLETDGKGTQQLSRDQWIVGAVTSGAVVSWIVGSFVGLPTVLPAVVAVTILSLPRIGVITAADATDVSWGIIFLIGAMLSILDAMQATGAIQYIVDILTVLVPFGVLAEWQIIAVLLAIAVGVRVLFSTGSAAIVVVLPIVLEFAGEYAINRLYLALAVLLVVGSTTLLPFNTTAVLVSMDHGPLSHRDIASFGFVTMALSLVVAVCAWIVYWPIVT</sequence>
<name>M0PUY6_9EURY</name>
<dbReference type="GO" id="GO:0005886">
    <property type="term" value="C:plasma membrane"/>
    <property type="evidence" value="ECO:0007669"/>
    <property type="project" value="TreeGrafter"/>
</dbReference>
<proteinExistence type="predicted"/>
<dbReference type="Proteomes" id="UP000011528">
    <property type="component" value="Unassembled WGS sequence"/>
</dbReference>
<feature type="region of interest" description="Disordered" evidence="5">
    <location>
        <begin position="224"/>
        <end position="249"/>
    </location>
</feature>
<evidence type="ECO:0000313" key="7">
    <source>
        <dbReference type="EMBL" id="EMA72660.1"/>
    </source>
</evidence>
<evidence type="ECO:0000256" key="5">
    <source>
        <dbReference type="SAM" id="MobiDB-lite"/>
    </source>
</evidence>
<accession>M0PUY6</accession>
<feature type="transmembrane region" description="Helical" evidence="6">
    <location>
        <begin position="155"/>
        <end position="181"/>
    </location>
</feature>
<evidence type="ECO:0000256" key="4">
    <source>
        <dbReference type="ARBA" id="ARBA00023136"/>
    </source>
</evidence>
<feature type="transmembrane region" description="Helical" evidence="6">
    <location>
        <begin position="355"/>
        <end position="381"/>
    </location>
</feature>
<feature type="transmembrane region" description="Helical" evidence="6">
    <location>
        <begin position="193"/>
        <end position="218"/>
    </location>
</feature>
<feature type="transmembrane region" description="Helical" evidence="6">
    <location>
        <begin position="305"/>
        <end position="324"/>
    </location>
</feature>
<feature type="compositionally biased region" description="Polar residues" evidence="5">
    <location>
        <begin position="226"/>
        <end position="249"/>
    </location>
</feature>
<feature type="transmembrane region" description="Helical" evidence="6">
    <location>
        <begin position="393"/>
        <end position="418"/>
    </location>
</feature>
<dbReference type="EMBL" id="AOJJ01000011">
    <property type="protein sequence ID" value="EMA72660.1"/>
    <property type="molecule type" value="Genomic_DNA"/>
</dbReference>
<dbReference type="InterPro" id="IPR001898">
    <property type="entry name" value="SLC13A/DASS"/>
</dbReference>
<organism evidence="7 8">
    <name type="scientific">Halorubrum distributum JCM 13916</name>
    <dbReference type="NCBI Taxonomy" id="1230455"/>
    <lineage>
        <taxon>Archaea</taxon>
        <taxon>Methanobacteriati</taxon>
        <taxon>Methanobacteriota</taxon>
        <taxon>Stenosarchaea group</taxon>
        <taxon>Halobacteria</taxon>
        <taxon>Halobacteriales</taxon>
        <taxon>Haloferacaceae</taxon>
        <taxon>Halorubrum</taxon>
        <taxon>Halorubrum distributum group</taxon>
    </lineage>
</organism>
<evidence type="ECO:0000256" key="3">
    <source>
        <dbReference type="ARBA" id="ARBA00022989"/>
    </source>
</evidence>
<feature type="transmembrane region" description="Helical" evidence="6">
    <location>
        <begin position="430"/>
        <end position="455"/>
    </location>
</feature>
<keyword evidence="2 6" id="KW-0812">Transmembrane</keyword>
<evidence type="ECO:0000256" key="2">
    <source>
        <dbReference type="ARBA" id="ARBA00022692"/>
    </source>
</evidence>
<dbReference type="Pfam" id="PF00939">
    <property type="entry name" value="Na_sulph_symp"/>
    <property type="match status" value="1"/>
</dbReference>
<dbReference type="GO" id="GO:0022857">
    <property type="term" value="F:transmembrane transporter activity"/>
    <property type="evidence" value="ECO:0007669"/>
    <property type="project" value="InterPro"/>
</dbReference>
<evidence type="ECO:0000313" key="8">
    <source>
        <dbReference type="Proteomes" id="UP000011528"/>
    </source>
</evidence>
<feature type="transmembrane region" description="Helical" evidence="6">
    <location>
        <begin position="66"/>
        <end position="89"/>
    </location>
</feature>
<feature type="transmembrane region" description="Helical" evidence="6">
    <location>
        <begin position="267"/>
        <end position="293"/>
    </location>
</feature>
<comment type="subcellular location">
    <subcellularLocation>
        <location evidence="1">Membrane</location>
        <topology evidence="1">Multi-pass membrane protein</topology>
    </subcellularLocation>
</comment>
<feature type="transmembrane region" description="Helical" evidence="6">
    <location>
        <begin position="12"/>
        <end position="32"/>
    </location>
</feature>
<reference evidence="7 8" key="1">
    <citation type="journal article" date="2014" name="PLoS Genet.">
        <title>Phylogenetically driven sequencing of extremely halophilic archaea reveals strategies for static and dynamic osmo-response.</title>
        <authorList>
            <person name="Becker E.A."/>
            <person name="Seitzer P.M."/>
            <person name="Tritt A."/>
            <person name="Larsen D."/>
            <person name="Krusor M."/>
            <person name="Yao A.I."/>
            <person name="Wu D."/>
            <person name="Madern D."/>
            <person name="Eisen J.A."/>
            <person name="Darling A.E."/>
            <person name="Facciotti M.T."/>
        </authorList>
    </citation>
    <scope>NUCLEOTIDE SEQUENCE [LARGE SCALE GENOMIC DNA]</scope>
    <source>
        <strain evidence="7 8">JCM 13916</strain>
    </source>
</reference>
<protein>
    <submittedName>
        <fullName evidence="7">Sodium/sulfate symporter</fullName>
    </submittedName>
</protein>